<accession>A0ABS7L416</accession>
<keyword evidence="2" id="KW-1185">Reference proteome</keyword>
<dbReference type="Pfam" id="PF00805">
    <property type="entry name" value="Pentapeptide"/>
    <property type="match status" value="1"/>
</dbReference>
<dbReference type="Pfam" id="PF19062">
    <property type="entry name" value="DUF5758"/>
    <property type="match status" value="1"/>
</dbReference>
<dbReference type="InterPro" id="IPR001646">
    <property type="entry name" value="5peptide_repeat"/>
</dbReference>
<dbReference type="InterPro" id="IPR043919">
    <property type="entry name" value="DUF5758"/>
</dbReference>
<dbReference type="PANTHER" id="PTHR14136:SF17">
    <property type="entry name" value="BTB_POZ DOMAIN-CONTAINING PROTEIN KCTD9"/>
    <property type="match status" value="1"/>
</dbReference>
<comment type="caution">
    <text evidence="1">The sequence shown here is derived from an EMBL/GenBank/DDBJ whole genome shotgun (WGS) entry which is preliminary data.</text>
</comment>
<dbReference type="RefSeq" id="WP_087211845.1">
    <property type="nucleotide sequence ID" value="NZ_CP173660.1"/>
</dbReference>
<evidence type="ECO:0000313" key="1">
    <source>
        <dbReference type="EMBL" id="MBY0757780.1"/>
    </source>
</evidence>
<dbReference type="PANTHER" id="PTHR14136">
    <property type="entry name" value="BTB_POZ DOMAIN-CONTAINING PROTEIN KCTD9"/>
    <property type="match status" value="1"/>
</dbReference>
<organism evidence="1 2">
    <name type="scientific">Sellimonas caecigallum</name>
    <dbReference type="NCBI Taxonomy" id="2592333"/>
    <lineage>
        <taxon>Bacteria</taxon>
        <taxon>Bacillati</taxon>
        <taxon>Bacillota</taxon>
        <taxon>Clostridia</taxon>
        <taxon>Lachnospirales</taxon>
        <taxon>Lachnospiraceae</taxon>
        <taxon>Sellimonas</taxon>
    </lineage>
</organism>
<dbReference type="SUPFAM" id="SSF141571">
    <property type="entry name" value="Pentapeptide repeat-like"/>
    <property type="match status" value="1"/>
</dbReference>
<reference evidence="1 2" key="1">
    <citation type="journal article" date="2020" name="New Microbes New Infect">
        <title>Sellimonas caecigallum sp. nov., description and genome sequence of a new member of the Sellimonas genus isolated from the cecum of feral chicken.</title>
        <authorList>
            <person name="Wongkuna S."/>
            <person name="Ghimire S."/>
            <person name="Antony L."/>
            <person name="Chankhamhaengdecha S."/>
            <person name="Janvilisri T."/>
            <person name="Scaria J."/>
        </authorList>
    </citation>
    <scope>NUCLEOTIDE SEQUENCE [LARGE SCALE GENOMIC DNA]</scope>
    <source>
        <strain evidence="1 2">SW451</strain>
    </source>
</reference>
<dbReference type="EMBL" id="VIRV01000001">
    <property type="protein sequence ID" value="MBY0757780.1"/>
    <property type="molecule type" value="Genomic_DNA"/>
</dbReference>
<evidence type="ECO:0000313" key="2">
    <source>
        <dbReference type="Proteomes" id="UP000779049"/>
    </source>
</evidence>
<dbReference type="Gene3D" id="2.160.20.80">
    <property type="entry name" value="E3 ubiquitin-protein ligase SopA"/>
    <property type="match status" value="1"/>
</dbReference>
<dbReference type="InterPro" id="IPR051082">
    <property type="entry name" value="Pentapeptide-BTB/POZ_domain"/>
</dbReference>
<dbReference type="Proteomes" id="UP000779049">
    <property type="component" value="Unassembled WGS sequence"/>
</dbReference>
<name>A0ABS7L416_9FIRM</name>
<proteinExistence type="predicted"/>
<gene>
    <name evidence="1" type="ORF">FLB61_01460</name>
</gene>
<sequence length="209" mass="23788">MKEVWTKEGKDGSCFRGQDLSWAQGEGSSFDGADFQDSCLRNTRFRECTFRNADFRNADLSGADFRGCDLSGADLRGTDIRLSVLEGAVLSGIKTDEKTEGWEMCCPKTGAFVAYKKCVYDRIVQLLVPADAKRSSATGRTCRCDKAKVLTIRSIDCQKEYEEAWSLVDENFVYRKGMWVYADSFTEDRFRDSTHGIHFWMTREEAITY</sequence>
<protein>
    <submittedName>
        <fullName evidence="1">Pentapeptide repeat-containing protein</fullName>
    </submittedName>
</protein>